<dbReference type="PROSITE" id="PS50041">
    <property type="entry name" value="C_TYPE_LECTIN_2"/>
    <property type="match status" value="1"/>
</dbReference>
<organism evidence="4 5">
    <name type="scientific">Crassostrea virginica</name>
    <name type="common">Eastern oyster</name>
    <dbReference type="NCBI Taxonomy" id="6565"/>
    <lineage>
        <taxon>Eukaryota</taxon>
        <taxon>Metazoa</taxon>
        <taxon>Spiralia</taxon>
        <taxon>Lophotrochozoa</taxon>
        <taxon>Mollusca</taxon>
        <taxon>Bivalvia</taxon>
        <taxon>Autobranchia</taxon>
        <taxon>Pteriomorphia</taxon>
        <taxon>Ostreida</taxon>
        <taxon>Ostreoidea</taxon>
        <taxon>Ostreidae</taxon>
        <taxon>Crassostrea</taxon>
    </lineage>
</organism>
<dbReference type="SMART" id="SM00034">
    <property type="entry name" value="CLECT"/>
    <property type="match status" value="1"/>
</dbReference>
<dbReference type="OrthoDB" id="6187749at2759"/>
<dbReference type="Pfam" id="PF00059">
    <property type="entry name" value="Lectin_C"/>
    <property type="match status" value="1"/>
</dbReference>
<sequence length="235" mass="26945">MEYKVILLLTLIIKVQGVLVSDNMTRNPLYDTKAPLGTNIILTLNLSSSLTCASHCTTNPTCKSLLYNTITQYCQLLSVQMKPGLDNGPQTSTGWRYYERKIDCGKWHHFLGHWYLRDPTRRTFDDSRTFCADQSPKSYVVEVQSQAENDWLVTLTSTHCGDPYEYWLNGFDTDDSGSFMWIDSQTLTNYTNWYTVNSEPNNPAEKCVVASTGWHGVWNDIYCSFLRPVVCERNT</sequence>
<keyword evidence="1" id="KW-1015">Disulfide bond</keyword>
<feature type="signal peptide" evidence="2">
    <location>
        <begin position="1"/>
        <end position="17"/>
    </location>
</feature>
<dbReference type="Pfam" id="PF00024">
    <property type="entry name" value="PAN_1"/>
    <property type="match status" value="1"/>
</dbReference>
<keyword evidence="4" id="KW-1185">Reference proteome</keyword>
<evidence type="ECO:0000259" key="3">
    <source>
        <dbReference type="PROSITE" id="PS50041"/>
    </source>
</evidence>
<dbReference type="InterPro" id="IPR003609">
    <property type="entry name" value="Pan_app"/>
</dbReference>
<dbReference type="RefSeq" id="XP_022345612.1">
    <property type="nucleotide sequence ID" value="XM_022489904.1"/>
</dbReference>
<gene>
    <name evidence="5" type="primary">LOC111138097</name>
</gene>
<dbReference type="InterPro" id="IPR016186">
    <property type="entry name" value="C-type_lectin-like/link_sf"/>
</dbReference>
<protein>
    <submittedName>
        <fullName evidence="5">C-type lectin-like</fullName>
    </submittedName>
</protein>
<reference evidence="5" key="1">
    <citation type="submission" date="2025-08" db="UniProtKB">
        <authorList>
            <consortium name="RefSeq"/>
        </authorList>
    </citation>
    <scope>IDENTIFICATION</scope>
    <source>
        <tissue evidence="5">Whole sample</tissue>
    </source>
</reference>
<dbReference type="InterPro" id="IPR050111">
    <property type="entry name" value="C-type_lectin/snaclec_domain"/>
</dbReference>
<dbReference type="PANTHER" id="PTHR22803">
    <property type="entry name" value="MANNOSE, PHOSPHOLIPASE, LECTIN RECEPTOR RELATED"/>
    <property type="match status" value="1"/>
</dbReference>
<accession>A0A8B8F096</accession>
<dbReference type="Gene3D" id="3.10.100.10">
    <property type="entry name" value="Mannose-Binding Protein A, subunit A"/>
    <property type="match status" value="1"/>
</dbReference>
<dbReference type="Gene3D" id="3.50.4.10">
    <property type="entry name" value="Hepatocyte Growth Factor"/>
    <property type="match status" value="1"/>
</dbReference>
<dbReference type="Proteomes" id="UP000694844">
    <property type="component" value="Chromosome 5"/>
</dbReference>
<evidence type="ECO:0000256" key="1">
    <source>
        <dbReference type="ARBA" id="ARBA00023157"/>
    </source>
</evidence>
<proteinExistence type="predicted"/>
<keyword evidence="2" id="KW-0732">Signal</keyword>
<evidence type="ECO:0000313" key="5">
    <source>
        <dbReference type="RefSeq" id="XP_022345612.1"/>
    </source>
</evidence>
<dbReference type="KEGG" id="cvn:111138097"/>
<dbReference type="SUPFAM" id="SSF56436">
    <property type="entry name" value="C-type lectin-like"/>
    <property type="match status" value="1"/>
</dbReference>
<dbReference type="CDD" id="cd00037">
    <property type="entry name" value="CLECT"/>
    <property type="match status" value="1"/>
</dbReference>
<dbReference type="AlphaFoldDB" id="A0A8B8F096"/>
<dbReference type="InterPro" id="IPR016187">
    <property type="entry name" value="CTDL_fold"/>
</dbReference>
<dbReference type="PROSITE" id="PS00615">
    <property type="entry name" value="C_TYPE_LECTIN_1"/>
    <property type="match status" value="1"/>
</dbReference>
<dbReference type="InterPro" id="IPR001304">
    <property type="entry name" value="C-type_lectin-like"/>
</dbReference>
<dbReference type="InterPro" id="IPR018378">
    <property type="entry name" value="C-type_lectin_CS"/>
</dbReference>
<dbReference type="GeneID" id="111138097"/>
<evidence type="ECO:0000313" key="4">
    <source>
        <dbReference type="Proteomes" id="UP000694844"/>
    </source>
</evidence>
<feature type="chain" id="PRO_5034783866" evidence="2">
    <location>
        <begin position="18"/>
        <end position="235"/>
    </location>
</feature>
<dbReference type="SUPFAM" id="SSF57414">
    <property type="entry name" value="Hairpin loop containing domain-like"/>
    <property type="match status" value="1"/>
</dbReference>
<name>A0A8B8F096_CRAVI</name>
<evidence type="ECO:0000256" key="2">
    <source>
        <dbReference type="SAM" id="SignalP"/>
    </source>
</evidence>
<feature type="domain" description="C-type lectin" evidence="3">
    <location>
        <begin position="110"/>
        <end position="232"/>
    </location>
</feature>